<accession>A0A1M4VYV6</accession>
<dbReference type="Proteomes" id="UP000184327">
    <property type="component" value="Unassembled WGS sequence"/>
</dbReference>
<dbReference type="STRING" id="1122156.SAMN02745117_00765"/>
<dbReference type="PANTHER" id="PTHR30283">
    <property type="entry name" value="PEROXIDE STRESS RESPONSE PROTEIN YAAA"/>
    <property type="match status" value="1"/>
</dbReference>
<name>A0A1M4VYV6_9BURK</name>
<evidence type="ECO:0000313" key="3">
    <source>
        <dbReference type="Proteomes" id="UP000184327"/>
    </source>
</evidence>
<dbReference type="InterPro" id="IPR005583">
    <property type="entry name" value="YaaA"/>
</dbReference>
<organism evidence="2 3">
    <name type="scientific">Lampropedia hyalina DSM 16112</name>
    <dbReference type="NCBI Taxonomy" id="1122156"/>
    <lineage>
        <taxon>Bacteria</taxon>
        <taxon>Pseudomonadati</taxon>
        <taxon>Pseudomonadota</taxon>
        <taxon>Betaproteobacteria</taxon>
        <taxon>Burkholderiales</taxon>
        <taxon>Comamonadaceae</taxon>
        <taxon>Lampropedia</taxon>
    </lineage>
</organism>
<protein>
    <recommendedName>
        <fullName evidence="1">UPF0246 protein SAMN02745117_00765</fullName>
    </recommendedName>
</protein>
<dbReference type="GO" id="GO:0033194">
    <property type="term" value="P:response to hydroperoxide"/>
    <property type="evidence" value="ECO:0007669"/>
    <property type="project" value="TreeGrafter"/>
</dbReference>
<dbReference type="NCBIfam" id="NF002542">
    <property type="entry name" value="PRK02101.1-3"/>
    <property type="match status" value="1"/>
</dbReference>
<dbReference type="OrthoDB" id="9777133at2"/>
<dbReference type="PANTHER" id="PTHR30283:SF4">
    <property type="entry name" value="PEROXIDE STRESS RESISTANCE PROTEIN YAAA"/>
    <property type="match status" value="1"/>
</dbReference>
<keyword evidence="3" id="KW-1185">Reference proteome</keyword>
<reference evidence="2 3" key="1">
    <citation type="submission" date="2016-11" db="EMBL/GenBank/DDBJ databases">
        <authorList>
            <person name="Jaros S."/>
            <person name="Januszkiewicz K."/>
            <person name="Wedrychowicz H."/>
        </authorList>
    </citation>
    <scope>NUCLEOTIDE SEQUENCE [LARGE SCALE GENOMIC DNA]</scope>
    <source>
        <strain evidence="2 3">DSM 16112</strain>
    </source>
</reference>
<proteinExistence type="inferred from homology"/>
<dbReference type="AlphaFoldDB" id="A0A1M4VYV6"/>
<dbReference type="EMBL" id="FQUZ01000006">
    <property type="protein sequence ID" value="SHE74168.1"/>
    <property type="molecule type" value="Genomic_DNA"/>
</dbReference>
<evidence type="ECO:0000256" key="1">
    <source>
        <dbReference type="HAMAP-Rule" id="MF_00652"/>
    </source>
</evidence>
<dbReference type="RefSeq" id="WP_073354819.1">
    <property type="nucleotide sequence ID" value="NZ_FQUZ01000006.1"/>
</dbReference>
<dbReference type="Pfam" id="PF03883">
    <property type="entry name" value="H2O2_YaaD"/>
    <property type="match status" value="1"/>
</dbReference>
<dbReference type="HAMAP" id="MF_00652">
    <property type="entry name" value="UPF0246"/>
    <property type="match status" value="1"/>
</dbReference>
<evidence type="ECO:0000313" key="2">
    <source>
        <dbReference type="EMBL" id="SHE74168.1"/>
    </source>
</evidence>
<dbReference type="GO" id="GO:0005829">
    <property type="term" value="C:cytosol"/>
    <property type="evidence" value="ECO:0007669"/>
    <property type="project" value="TreeGrafter"/>
</dbReference>
<sequence>MLFLLSPAKSLDWESPLPPSIEATTPLFLEKSAILNRLLRQKTPQELAELMSISPRLAELNVQRFRDWSLPFTPQNARPCVFTFNGDVYEGLDAASLTDAQLHWAQEHLLILSGLYGVLRPMDLMQPYRLEMGTRLAVGEARNLYDFWQQTITDYIVGRLEVKKVPIVVNLASNEYFKAVQSRRLKARIIDCVFQDEKNGQFKIISFYAKHARGLMVRYAIENDLHTPDELSGFNLNGYRFAPDLSNDARLVFQRQEGDIPA</sequence>
<comment type="similarity">
    <text evidence="1">Belongs to the UPF0246 family.</text>
</comment>
<gene>
    <name evidence="2" type="ORF">SAMN02745117_00765</name>
</gene>